<name>A0A166FT38_9AGAM</name>
<organism evidence="1 2">
    <name type="scientific">Athelia psychrophila</name>
    <dbReference type="NCBI Taxonomy" id="1759441"/>
    <lineage>
        <taxon>Eukaryota</taxon>
        <taxon>Fungi</taxon>
        <taxon>Dikarya</taxon>
        <taxon>Basidiomycota</taxon>
        <taxon>Agaricomycotina</taxon>
        <taxon>Agaricomycetes</taxon>
        <taxon>Agaricomycetidae</taxon>
        <taxon>Atheliales</taxon>
        <taxon>Atheliaceae</taxon>
        <taxon>Athelia</taxon>
    </lineage>
</organism>
<keyword evidence="2" id="KW-1185">Reference proteome</keyword>
<protein>
    <submittedName>
        <fullName evidence="1">Uncharacterized protein</fullName>
    </submittedName>
</protein>
<reference evidence="1 2" key="1">
    <citation type="journal article" date="2016" name="Mol. Biol. Evol.">
        <title>Comparative Genomics of Early-Diverging Mushroom-Forming Fungi Provides Insights into the Origins of Lignocellulose Decay Capabilities.</title>
        <authorList>
            <person name="Nagy L.G."/>
            <person name="Riley R."/>
            <person name="Tritt A."/>
            <person name="Adam C."/>
            <person name="Daum C."/>
            <person name="Floudas D."/>
            <person name="Sun H."/>
            <person name="Yadav J.S."/>
            <person name="Pangilinan J."/>
            <person name="Larsson K.H."/>
            <person name="Matsuura K."/>
            <person name="Barry K."/>
            <person name="Labutti K."/>
            <person name="Kuo R."/>
            <person name="Ohm R.A."/>
            <person name="Bhattacharya S.S."/>
            <person name="Shirouzu T."/>
            <person name="Yoshinaga Y."/>
            <person name="Martin F.M."/>
            <person name="Grigoriev I.V."/>
            <person name="Hibbett D.S."/>
        </authorList>
    </citation>
    <scope>NUCLEOTIDE SEQUENCE [LARGE SCALE GENOMIC DNA]</scope>
    <source>
        <strain evidence="1 2">CBS 109695</strain>
    </source>
</reference>
<evidence type="ECO:0000313" key="1">
    <source>
        <dbReference type="EMBL" id="KZP17133.1"/>
    </source>
</evidence>
<dbReference type="STRING" id="436010.A0A166FT38"/>
<dbReference type="EMBL" id="KV417586">
    <property type="protein sequence ID" value="KZP17133.1"/>
    <property type="molecule type" value="Genomic_DNA"/>
</dbReference>
<sequence>MQIITCVWNVKHHGPAEDIVLPRLDLWDMVETCMMQTLQRPASVTGVFVFLLLTGRPFVIVCIDTELDGVIERLVPGATNGTLITFQDRAKAIKDAWIVPAIPKILAAKIQFLGELDKVLPGDCIIATVRDRYPGNGMPESCGCLQPESRDNAVHAN</sequence>
<dbReference type="Proteomes" id="UP000076532">
    <property type="component" value="Unassembled WGS sequence"/>
</dbReference>
<gene>
    <name evidence="1" type="ORF">FIBSPDRAFT_957466</name>
</gene>
<dbReference type="AlphaFoldDB" id="A0A166FT38"/>
<evidence type="ECO:0000313" key="2">
    <source>
        <dbReference type="Proteomes" id="UP000076532"/>
    </source>
</evidence>
<proteinExistence type="predicted"/>
<accession>A0A166FT38</accession>
<dbReference type="OrthoDB" id="3041650at2759"/>